<evidence type="ECO:0000313" key="11">
    <source>
        <dbReference type="Proteomes" id="UP001165283"/>
    </source>
</evidence>
<dbReference type="SUPFAM" id="SSF47203">
    <property type="entry name" value="Acyl-CoA dehydrogenase C-terminal domain-like"/>
    <property type="match status" value="1"/>
</dbReference>
<organism evidence="10 11">
    <name type="scientific">Pseudonocardia humida</name>
    <dbReference type="NCBI Taxonomy" id="2800819"/>
    <lineage>
        <taxon>Bacteria</taxon>
        <taxon>Bacillati</taxon>
        <taxon>Actinomycetota</taxon>
        <taxon>Actinomycetes</taxon>
        <taxon>Pseudonocardiales</taxon>
        <taxon>Pseudonocardiaceae</taxon>
        <taxon>Pseudonocardia</taxon>
    </lineage>
</organism>
<feature type="domain" description="Acyl-CoA oxidase/dehydrogenase middle" evidence="8">
    <location>
        <begin position="123"/>
        <end position="199"/>
    </location>
</feature>
<feature type="domain" description="Acyl-CoA dehydrogenase/oxidase C-terminal" evidence="7">
    <location>
        <begin position="227"/>
        <end position="372"/>
    </location>
</feature>
<dbReference type="Gene3D" id="1.20.140.10">
    <property type="entry name" value="Butyryl-CoA Dehydrogenase, subunit A, domain 3"/>
    <property type="match status" value="1"/>
</dbReference>
<dbReference type="EMBL" id="JAGSOV010000052">
    <property type="protein sequence ID" value="MCO1658228.1"/>
    <property type="molecule type" value="Genomic_DNA"/>
</dbReference>
<evidence type="ECO:0000256" key="5">
    <source>
        <dbReference type="ARBA" id="ARBA00023002"/>
    </source>
</evidence>
<protein>
    <submittedName>
        <fullName evidence="10">Acyl-CoA/acyl-ACP dehydrogenase</fullName>
    </submittedName>
</protein>
<evidence type="ECO:0000259" key="8">
    <source>
        <dbReference type="Pfam" id="PF02770"/>
    </source>
</evidence>
<comment type="similarity">
    <text evidence="2 6">Belongs to the acyl-CoA dehydrogenase family.</text>
</comment>
<dbReference type="InterPro" id="IPR046373">
    <property type="entry name" value="Acyl-CoA_Oxase/DH_mid-dom_sf"/>
</dbReference>
<dbReference type="SUPFAM" id="SSF56645">
    <property type="entry name" value="Acyl-CoA dehydrogenase NM domain-like"/>
    <property type="match status" value="1"/>
</dbReference>
<evidence type="ECO:0000256" key="6">
    <source>
        <dbReference type="RuleBase" id="RU362125"/>
    </source>
</evidence>
<keyword evidence="3 6" id="KW-0285">Flavoprotein</keyword>
<evidence type="ECO:0000313" key="10">
    <source>
        <dbReference type="EMBL" id="MCO1658228.1"/>
    </source>
</evidence>
<evidence type="ECO:0000256" key="4">
    <source>
        <dbReference type="ARBA" id="ARBA00022827"/>
    </source>
</evidence>
<proteinExistence type="inferred from homology"/>
<dbReference type="InterPro" id="IPR006091">
    <property type="entry name" value="Acyl-CoA_Oxase/DH_mid-dom"/>
</dbReference>
<dbReference type="InterPro" id="IPR037069">
    <property type="entry name" value="AcylCoA_DH/ox_N_sf"/>
</dbReference>
<dbReference type="Gene3D" id="2.40.110.10">
    <property type="entry name" value="Butyryl-CoA Dehydrogenase, subunit A, domain 2"/>
    <property type="match status" value="1"/>
</dbReference>
<evidence type="ECO:0000256" key="3">
    <source>
        <dbReference type="ARBA" id="ARBA00022630"/>
    </source>
</evidence>
<dbReference type="RefSeq" id="WP_252441927.1">
    <property type="nucleotide sequence ID" value="NZ_JAGSOV010000052.1"/>
</dbReference>
<evidence type="ECO:0000259" key="9">
    <source>
        <dbReference type="Pfam" id="PF02771"/>
    </source>
</evidence>
<accession>A0ABT1A5E4</accession>
<dbReference type="Pfam" id="PF00441">
    <property type="entry name" value="Acyl-CoA_dh_1"/>
    <property type="match status" value="1"/>
</dbReference>
<feature type="domain" description="Acyl-CoA dehydrogenase/oxidase N-terminal" evidence="9">
    <location>
        <begin position="7"/>
        <end position="117"/>
    </location>
</feature>
<evidence type="ECO:0000256" key="1">
    <source>
        <dbReference type="ARBA" id="ARBA00001974"/>
    </source>
</evidence>
<dbReference type="InterPro" id="IPR009075">
    <property type="entry name" value="AcylCo_DH/oxidase_C"/>
</dbReference>
<gene>
    <name evidence="10" type="ORF">KDL28_24505</name>
</gene>
<dbReference type="Pfam" id="PF02771">
    <property type="entry name" value="Acyl-CoA_dh_N"/>
    <property type="match status" value="1"/>
</dbReference>
<dbReference type="Gene3D" id="1.10.540.10">
    <property type="entry name" value="Acyl-CoA dehydrogenase/oxidase, N-terminal domain"/>
    <property type="match status" value="1"/>
</dbReference>
<dbReference type="InterPro" id="IPR036250">
    <property type="entry name" value="AcylCo_DH-like_C"/>
</dbReference>
<evidence type="ECO:0000256" key="2">
    <source>
        <dbReference type="ARBA" id="ARBA00009347"/>
    </source>
</evidence>
<reference evidence="10" key="1">
    <citation type="submission" date="2021-04" db="EMBL/GenBank/DDBJ databases">
        <title>Pseudonocardia sp. nov., isolated from sandy soil of mangrove forest.</title>
        <authorList>
            <person name="Zan Z."/>
            <person name="Huang R."/>
            <person name="Liu W."/>
        </authorList>
    </citation>
    <scope>NUCLEOTIDE SEQUENCE</scope>
    <source>
        <strain evidence="10">S2-4</strain>
    </source>
</reference>
<dbReference type="CDD" id="cd00567">
    <property type="entry name" value="ACAD"/>
    <property type="match status" value="1"/>
</dbReference>
<dbReference type="InterPro" id="IPR009100">
    <property type="entry name" value="AcylCoA_DH/oxidase_NM_dom_sf"/>
</dbReference>
<dbReference type="PANTHER" id="PTHR43884">
    <property type="entry name" value="ACYL-COA DEHYDROGENASE"/>
    <property type="match status" value="1"/>
</dbReference>
<keyword evidence="11" id="KW-1185">Reference proteome</keyword>
<dbReference type="Pfam" id="PF02770">
    <property type="entry name" value="Acyl-CoA_dh_M"/>
    <property type="match status" value="1"/>
</dbReference>
<dbReference type="InterPro" id="IPR013786">
    <property type="entry name" value="AcylCoA_DH/ox_N"/>
</dbReference>
<comment type="cofactor">
    <cofactor evidence="1 6">
        <name>FAD</name>
        <dbReference type="ChEBI" id="CHEBI:57692"/>
    </cofactor>
</comment>
<sequence>MQLVFDAEQEELRRSVRRFCDNEMTSETVRALMDTRDAHDPARWKRMAEQLGLQGLVIPEEHGGSGATFVELAVVQEEFGRAIFPGPFLSTLFATCAILDAGDEEAGKDLLPGIADGSTIATVAATEPDGRWDLAATSTTARADGQGFAREFALHGTKAYVPDGALADLLLVVARSDAGLSLFAVDPTAAGVTRTAVNTLDQTRPMATVELDGAAGRLVGTDGGAGASMARTLEKVAVLIALEQVGGAQRALDMAVEYAKQRRQFGRFIGSFQAIKHKAANVMLRVESARAAAYYAAWAVAGGSDEVPAVASLAKAYCSDAYFFAATENIQIHGGIGFTWEHDAHLHLKRAEASKLWLGDPTFHRAKLADAVGV</sequence>
<comment type="caution">
    <text evidence="10">The sequence shown here is derived from an EMBL/GenBank/DDBJ whole genome shotgun (WGS) entry which is preliminary data.</text>
</comment>
<dbReference type="PANTHER" id="PTHR43884:SF20">
    <property type="entry name" value="ACYL-COA DEHYDROGENASE FADE28"/>
    <property type="match status" value="1"/>
</dbReference>
<dbReference type="Proteomes" id="UP001165283">
    <property type="component" value="Unassembled WGS sequence"/>
</dbReference>
<name>A0ABT1A5E4_9PSEU</name>
<keyword evidence="4 6" id="KW-0274">FAD</keyword>
<evidence type="ECO:0000259" key="7">
    <source>
        <dbReference type="Pfam" id="PF00441"/>
    </source>
</evidence>
<keyword evidence="5 6" id="KW-0560">Oxidoreductase</keyword>